<evidence type="ECO:0000313" key="3">
    <source>
        <dbReference type="EMBL" id="KXH32413.1"/>
    </source>
</evidence>
<dbReference type="Pfam" id="PF07716">
    <property type="entry name" value="bZIP_2"/>
    <property type="match status" value="1"/>
</dbReference>
<feature type="region of interest" description="Disordered" evidence="1">
    <location>
        <begin position="129"/>
        <end position="236"/>
    </location>
</feature>
<keyword evidence="4" id="KW-1185">Reference proteome</keyword>
<feature type="compositionally biased region" description="Polar residues" evidence="1">
    <location>
        <begin position="140"/>
        <end position="170"/>
    </location>
</feature>
<dbReference type="InterPro" id="IPR046347">
    <property type="entry name" value="bZIP_sf"/>
</dbReference>
<dbReference type="InterPro" id="IPR004827">
    <property type="entry name" value="bZIP"/>
</dbReference>
<accession>A0A135S916</accession>
<evidence type="ECO:0000256" key="1">
    <source>
        <dbReference type="SAM" id="MobiDB-lite"/>
    </source>
</evidence>
<evidence type="ECO:0000259" key="2">
    <source>
        <dbReference type="PROSITE" id="PS00036"/>
    </source>
</evidence>
<proteinExistence type="predicted"/>
<gene>
    <name evidence="3" type="ORF">CSIM01_13864</name>
</gene>
<dbReference type="SUPFAM" id="SSF57959">
    <property type="entry name" value="Leucine zipper domain"/>
    <property type="match status" value="1"/>
</dbReference>
<dbReference type="Proteomes" id="UP000070328">
    <property type="component" value="Unassembled WGS sequence"/>
</dbReference>
<feature type="compositionally biased region" description="Basic residues" evidence="1">
    <location>
        <begin position="219"/>
        <end position="228"/>
    </location>
</feature>
<sequence length="315" mass="34798">MPSSDESCLPDMVDITAMSMFVPLYPAPPGQISLVSPGNDPQYQQWIGWNDRVAEPTYDEQEASNFSCPSHFEFDDQSLESSHFGTGATHAIATWASQANTWPAFQHENLQQPLPSLENTSIVKGSSCSDAQLLPESNPRADTSSRQMTTIRTSTNTESCTTSQAWQQGHDSTRIGAGGIPSPSRSNSHYERTMAIETNGEDKDEGEEPGDQSNSSRPGPKKGYRVKNRAAANRSREKIKQFEQELVAKEQELATQRMYLGVCLTALKGELLSLKNQILQHSDCDCEMIQLYIARAAGRYSAGFTQTHDEMNLPI</sequence>
<dbReference type="Gene3D" id="1.20.5.170">
    <property type="match status" value="1"/>
</dbReference>
<dbReference type="EMBL" id="JFBX01000638">
    <property type="protein sequence ID" value="KXH32413.1"/>
    <property type="molecule type" value="Genomic_DNA"/>
</dbReference>
<feature type="domain" description="BZIP" evidence="2">
    <location>
        <begin position="225"/>
        <end position="238"/>
    </location>
</feature>
<name>A0A135S916_9PEZI</name>
<organism evidence="3 4">
    <name type="scientific">Colletotrichum simmondsii</name>
    <dbReference type="NCBI Taxonomy" id="703756"/>
    <lineage>
        <taxon>Eukaryota</taxon>
        <taxon>Fungi</taxon>
        <taxon>Dikarya</taxon>
        <taxon>Ascomycota</taxon>
        <taxon>Pezizomycotina</taxon>
        <taxon>Sordariomycetes</taxon>
        <taxon>Hypocreomycetidae</taxon>
        <taxon>Glomerellales</taxon>
        <taxon>Glomerellaceae</taxon>
        <taxon>Colletotrichum</taxon>
        <taxon>Colletotrichum acutatum species complex</taxon>
    </lineage>
</organism>
<comment type="caution">
    <text evidence="3">The sequence shown here is derived from an EMBL/GenBank/DDBJ whole genome shotgun (WGS) entry which is preliminary data.</text>
</comment>
<evidence type="ECO:0000313" key="4">
    <source>
        <dbReference type="Proteomes" id="UP000070328"/>
    </source>
</evidence>
<dbReference type="CDD" id="cd14687">
    <property type="entry name" value="bZIP_ATF2"/>
    <property type="match status" value="1"/>
</dbReference>
<reference evidence="3 4" key="1">
    <citation type="submission" date="2014-02" db="EMBL/GenBank/DDBJ databases">
        <title>The genome sequence of Colletotrichum simmondsii CBS122122.</title>
        <authorList>
            <person name="Baroncelli R."/>
            <person name="Thon M.R."/>
        </authorList>
    </citation>
    <scope>NUCLEOTIDE SEQUENCE [LARGE SCALE GENOMIC DNA]</scope>
    <source>
        <strain evidence="3 4">CBS122122</strain>
    </source>
</reference>
<dbReference type="AlphaFoldDB" id="A0A135S916"/>
<dbReference type="GO" id="GO:0003700">
    <property type="term" value="F:DNA-binding transcription factor activity"/>
    <property type="evidence" value="ECO:0007669"/>
    <property type="project" value="InterPro"/>
</dbReference>
<dbReference type="OrthoDB" id="295274at2759"/>
<protein>
    <recommendedName>
        <fullName evidence="2">BZIP domain-containing protein</fullName>
    </recommendedName>
</protein>
<dbReference type="PROSITE" id="PS00036">
    <property type="entry name" value="BZIP_BASIC"/>
    <property type="match status" value="1"/>
</dbReference>